<sequence length="252" mass="29450">MFEGLRVREIYALTIDNALANDGLVRVWKNVVNKWGTTILGGKDIHMRCATHIINLVVGEGTKEKEMNKSVIAIRAVVKYVRQSPMRLKSFKDAYEWAKIESKKLLCLDVQTRWNSLYLMMDTTKRFEEAFEKYKIDYLEYLMLKMYSRKLDGKPNNDGPFYVVMVKREMGMLFEEYKRLNSFTMKLSDCQSFDEQGSSSTSTTNIQSVANSKNRVQASQVRFEYKKFKAVNGRRAEKTELEKYLVEDPEDE</sequence>
<dbReference type="PANTHER" id="PTHR46481">
    <property type="entry name" value="ZINC FINGER BED DOMAIN-CONTAINING PROTEIN 4"/>
    <property type="match status" value="1"/>
</dbReference>
<dbReference type="InterPro" id="IPR052035">
    <property type="entry name" value="ZnF_BED_domain_contain"/>
</dbReference>
<evidence type="ECO:0000313" key="2">
    <source>
        <dbReference type="Proteomes" id="UP001054252"/>
    </source>
</evidence>
<dbReference type="EMBL" id="BPVZ01000035">
    <property type="protein sequence ID" value="GKV12005.1"/>
    <property type="molecule type" value="Genomic_DNA"/>
</dbReference>
<keyword evidence="2" id="KW-1185">Reference proteome</keyword>
<evidence type="ECO:0008006" key="3">
    <source>
        <dbReference type="Google" id="ProtNLM"/>
    </source>
</evidence>
<reference evidence="1 2" key="1">
    <citation type="journal article" date="2021" name="Commun. Biol.">
        <title>The genome of Shorea leprosula (Dipterocarpaceae) highlights the ecological relevance of drought in aseasonal tropical rainforests.</title>
        <authorList>
            <person name="Ng K.K.S."/>
            <person name="Kobayashi M.J."/>
            <person name="Fawcett J.A."/>
            <person name="Hatakeyama M."/>
            <person name="Paape T."/>
            <person name="Ng C.H."/>
            <person name="Ang C.C."/>
            <person name="Tnah L.H."/>
            <person name="Lee C.T."/>
            <person name="Nishiyama T."/>
            <person name="Sese J."/>
            <person name="O'Brien M.J."/>
            <person name="Copetti D."/>
            <person name="Mohd Noor M.I."/>
            <person name="Ong R.C."/>
            <person name="Putra M."/>
            <person name="Sireger I.Z."/>
            <person name="Indrioko S."/>
            <person name="Kosugi Y."/>
            <person name="Izuno A."/>
            <person name="Isagi Y."/>
            <person name="Lee S.L."/>
            <person name="Shimizu K.K."/>
        </authorList>
    </citation>
    <scope>NUCLEOTIDE SEQUENCE [LARGE SCALE GENOMIC DNA]</scope>
    <source>
        <strain evidence="1">214</strain>
    </source>
</reference>
<dbReference type="PANTHER" id="PTHR46481:SF7">
    <property type="entry name" value="ZINC FINGER BED DOMAIN-CONTAINING PROTEIN RICESLEEPER 2-LIKE"/>
    <property type="match status" value="1"/>
</dbReference>
<protein>
    <recommendedName>
        <fullName evidence="3">Transposase</fullName>
    </recommendedName>
</protein>
<proteinExistence type="predicted"/>
<dbReference type="Proteomes" id="UP001054252">
    <property type="component" value="Unassembled WGS sequence"/>
</dbReference>
<dbReference type="AlphaFoldDB" id="A0AAV5JIW9"/>
<organism evidence="1 2">
    <name type="scientific">Rubroshorea leprosula</name>
    <dbReference type="NCBI Taxonomy" id="152421"/>
    <lineage>
        <taxon>Eukaryota</taxon>
        <taxon>Viridiplantae</taxon>
        <taxon>Streptophyta</taxon>
        <taxon>Embryophyta</taxon>
        <taxon>Tracheophyta</taxon>
        <taxon>Spermatophyta</taxon>
        <taxon>Magnoliopsida</taxon>
        <taxon>eudicotyledons</taxon>
        <taxon>Gunneridae</taxon>
        <taxon>Pentapetalae</taxon>
        <taxon>rosids</taxon>
        <taxon>malvids</taxon>
        <taxon>Malvales</taxon>
        <taxon>Dipterocarpaceae</taxon>
        <taxon>Rubroshorea</taxon>
    </lineage>
</organism>
<accession>A0AAV5JIW9</accession>
<evidence type="ECO:0000313" key="1">
    <source>
        <dbReference type="EMBL" id="GKV12005.1"/>
    </source>
</evidence>
<comment type="caution">
    <text evidence="1">The sequence shown here is derived from an EMBL/GenBank/DDBJ whole genome shotgun (WGS) entry which is preliminary data.</text>
</comment>
<dbReference type="InterPro" id="IPR012337">
    <property type="entry name" value="RNaseH-like_sf"/>
</dbReference>
<dbReference type="SUPFAM" id="SSF53098">
    <property type="entry name" value="Ribonuclease H-like"/>
    <property type="match status" value="1"/>
</dbReference>
<gene>
    <name evidence="1" type="ORF">SLEP1_g23211</name>
</gene>
<name>A0AAV5JIW9_9ROSI</name>